<proteinExistence type="predicted"/>
<protein>
    <submittedName>
        <fullName evidence="1">Uncharacterized protein</fullName>
    </submittedName>
</protein>
<accession>A0A1D2JCV1</accession>
<gene>
    <name evidence="1" type="ORF">ACO22_04508</name>
</gene>
<dbReference type="EMBL" id="LZYO01000180">
    <property type="protein sequence ID" value="ODH26631.1"/>
    <property type="molecule type" value="Genomic_DNA"/>
</dbReference>
<name>A0A1D2JCV1_PARBR</name>
<dbReference type="VEuPathDB" id="FungiDB:PADG_02044"/>
<reference evidence="1 2" key="1">
    <citation type="submission" date="2016-06" db="EMBL/GenBank/DDBJ databases">
        <authorList>
            <person name="Kjaerup R.B."/>
            <person name="Dalgaard T.S."/>
            <person name="Juul-Madsen H.R."/>
        </authorList>
    </citation>
    <scope>NUCLEOTIDE SEQUENCE [LARGE SCALE GENOMIC DNA]</scope>
    <source>
        <strain evidence="1 2">Pb300</strain>
    </source>
</reference>
<dbReference type="AlphaFoldDB" id="A0A1D2JCV1"/>
<sequence length="173" mass="19697">MTHKLKNCISCRILPPHCDKTQRSVAVDWDEAEELTCSSFCQDKCVNERLEMQETGRPRSWRKAQSRSDETSTALTRDLASQAARDLASPYGALNQTGEITERRYITINYNYYTRDIGHHIFIADGPPSTTKECSHCLETMAELSKDAPYENSKGREILSKYGGSFVYAFFHV</sequence>
<evidence type="ECO:0000313" key="1">
    <source>
        <dbReference type="EMBL" id="ODH26631.1"/>
    </source>
</evidence>
<comment type="caution">
    <text evidence="1">The sequence shown here is derived from an EMBL/GenBank/DDBJ whole genome shotgun (WGS) entry which is preliminary data.</text>
</comment>
<organism evidence="1 2">
    <name type="scientific">Paracoccidioides brasiliensis</name>
    <dbReference type="NCBI Taxonomy" id="121759"/>
    <lineage>
        <taxon>Eukaryota</taxon>
        <taxon>Fungi</taxon>
        <taxon>Dikarya</taxon>
        <taxon>Ascomycota</taxon>
        <taxon>Pezizomycotina</taxon>
        <taxon>Eurotiomycetes</taxon>
        <taxon>Eurotiomycetidae</taxon>
        <taxon>Onygenales</taxon>
        <taxon>Ajellomycetaceae</taxon>
        <taxon>Paracoccidioides</taxon>
    </lineage>
</organism>
<evidence type="ECO:0000313" key="2">
    <source>
        <dbReference type="Proteomes" id="UP000242814"/>
    </source>
</evidence>
<dbReference type="Proteomes" id="UP000242814">
    <property type="component" value="Unassembled WGS sequence"/>
</dbReference>